<dbReference type="Pfam" id="PF02515">
    <property type="entry name" value="CoA_transf_3"/>
    <property type="match status" value="1"/>
</dbReference>
<dbReference type="OrthoDB" id="5863171at2759"/>
<dbReference type="InterPro" id="IPR023606">
    <property type="entry name" value="CoA-Trfase_III_dom_1_sf"/>
</dbReference>
<feature type="region of interest" description="Disordered" evidence="3">
    <location>
        <begin position="284"/>
        <end position="305"/>
    </location>
</feature>
<dbReference type="InterPro" id="IPR003673">
    <property type="entry name" value="CoA-Trfase_fam_III"/>
</dbReference>
<dbReference type="PANTHER" id="PTHR48228:SF6">
    <property type="entry name" value="L-CARNITINE COA-TRANSFERASE"/>
    <property type="match status" value="1"/>
</dbReference>
<evidence type="ECO:0000256" key="1">
    <source>
        <dbReference type="ARBA" id="ARBA00008383"/>
    </source>
</evidence>
<organism evidence="4 5">
    <name type="scientific">Mycena venus</name>
    <dbReference type="NCBI Taxonomy" id="2733690"/>
    <lineage>
        <taxon>Eukaryota</taxon>
        <taxon>Fungi</taxon>
        <taxon>Dikarya</taxon>
        <taxon>Basidiomycota</taxon>
        <taxon>Agaricomycotina</taxon>
        <taxon>Agaricomycetes</taxon>
        <taxon>Agaricomycetidae</taxon>
        <taxon>Agaricales</taxon>
        <taxon>Marasmiineae</taxon>
        <taxon>Mycenaceae</taxon>
        <taxon>Mycena</taxon>
    </lineage>
</organism>
<comment type="similarity">
    <text evidence="1">Belongs to the CoA-transferase III family.</text>
</comment>
<comment type="caution">
    <text evidence="4">The sequence shown here is derived from an EMBL/GenBank/DDBJ whole genome shotgun (WGS) entry which is preliminary data.</text>
</comment>
<feature type="region of interest" description="Disordered" evidence="3">
    <location>
        <begin position="388"/>
        <end position="447"/>
    </location>
</feature>
<name>A0A8H7CP00_9AGAR</name>
<dbReference type="SUPFAM" id="SSF89796">
    <property type="entry name" value="CoA-transferase family III (CaiB/BaiF)"/>
    <property type="match status" value="1"/>
</dbReference>
<evidence type="ECO:0000256" key="3">
    <source>
        <dbReference type="SAM" id="MobiDB-lite"/>
    </source>
</evidence>
<feature type="compositionally biased region" description="Low complexity" evidence="3">
    <location>
        <begin position="425"/>
        <end position="435"/>
    </location>
</feature>
<dbReference type="Proteomes" id="UP000620124">
    <property type="component" value="Unassembled WGS sequence"/>
</dbReference>
<feature type="region of interest" description="Disordered" evidence="3">
    <location>
        <begin position="335"/>
        <end position="360"/>
    </location>
</feature>
<evidence type="ECO:0000313" key="5">
    <source>
        <dbReference type="Proteomes" id="UP000620124"/>
    </source>
</evidence>
<evidence type="ECO:0000313" key="4">
    <source>
        <dbReference type="EMBL" id="KAF7342942.1"/>
    </source>
</evidence>
<keyword evidence="2" id="KW-0808">Transferase</keyword>
<keyword evidence="5" id="KW-1185">Reference proteome</keyword>
<dbReference type="GO" id="GO:0016740">
    <property type="term" value="F:transferase activity"/>
    <property type="evidence" value="ECO:0007669"/>
    <property type="project" value="UniProtKB-KW"/>
</dbReference>
<sequence length="556" mass="61654">MVCAKGASLTRAPNKANVSRDLVERRGCHRFSHPEWIKPSPGFLKREKVVLDGREYLAAIWSYYGSFHLTLAVLRGRIVKGFSPVQMRAVFSAPFSTSTTPGDDLLLAGIRVLELSQLIAGPIAGQLLVNSEQSIKIEAPKKRDPLRVWHELDVDGCSPWFQSIGRNKRSVATDLRTDEERDLVRRLALPLGRAHREFQTQHAREMVTRCRVSPAPQSGRHLHPYQRLRLNGPWASRPVSASVCEAESGFRFINEFLTLRPTAWVGVPYDQAWVTRLLGHTPRSGRRGQALALPQRQRERGEAGATTVDVSVLESMLNLMEAIVLTNAYLCLPRPRPPTRPSTSTPHLVGPRTHQHQAAHQAEIEDAIATWTRVRSAEEVEKRMVEARMPVRRVRSPPIPSSPTANPSSLQQGRDGDRGGGGNDASAAAHRAPAAQLQCRAPGWDGAPQSRSMAMLQSQCAYVRQLRAAFLPAVFLELSSSPARGRNFFNGYDELRNLTGSRSQLKRLSPARTASMLKYFAWPEELSRSSRPSALSISISARPPEGLASVEDVCRT</sequence>
<dbReference type="Gene3D" id="3.40.50.10540">
    <property type="entry name" value="Crotonobetainyl-coa:carnitine coa-transferase, domain 1"/>
    <property type="match status" value="2"/>
</dbReference>
<gene>
    <name evidence="4" type="ORF">MVEN_01724200</name>
</gene>
<reference evidence="4" key="1">
    <citation type="submission" date="2020-05" db="EMBL/GenBank/DDBJ databases">
        <title>Mycena genomes resolve the evolution of fungal bioluminescence.</title>
        <authorList>
            <person name="Tsai I.J."/>
        </authorList>
    </citation>
    <scope>NUCLEOTIDE SEQUENCE</scope>
    <source>
        <strain evidence="4">CCC161011</strain>
    </source>
</reference>
<dbReference type="EMBL" id="JACAZI010000016">
    <property type="protein sequence ID" value="KAF7342942.1"/>
    <property type="molecule type" value="Genomic_DNA"/>
</dbReference>
<evidence type="ECO:0000256" key="2">
    <source>
        <dbReference type="ARBA" id="ARBA00022679"/>
    </source>
</evidence>
<accession>A0A8H7CP00</accession>
<proteinExistence type="inferred from homology"/>
<dbReference type="AlphaFoldDB" id="A0A8H7CP00"/>
<protein>
    <submittedName>
        <fullName evidence="4">L-carnitine dehydratase bile acid-inducible protein f</fullName>
    </submittedName>
</protein>
<dbReference type="InterPro" id="IPR050509">
    <property type="entry name" value="CoA-transferase_III"/>
</dbReference>
<dbReference type="PANTHER" id="PTHR48228">
    <property type="entry name" value="SUCCINYL-COA--D-CITRAMALATE COA-TRANSFERASE"/>
    <property type="match status" value="1"/>
</dbReference>